<accession>A0A956M1R2</accession>
<dbReference type="Proteomes" id="UP000697710">
    <property type="component" value="Unassembled WGS sequence"/>
</dbReference>
<comment type="caution">
    <text evidence="2">The sequence shown here is derived from an EMBL/GenBank/DDBJ whole genome shotgun (WGS) entry which is preliminary data.</text>
</comment>
<reference evidence="2" key="2">
    <citation type="journal article" date="2021" name="Microbiome">
        <title>Successional dynamics and alternative stable states in a saline activated sludge microbial community over 9 years.</title>
        <authorList>
            <person name="Wang Y."/>
            <person name="Ye J."/>
            <person name="Ju F."/>
            <person name="Liu L."/>
            <person name="Boyd J.A."/>
            <person name="Deng Y."/>
            <person name="Parks D.H."/>
            <person name="Jiang X."/>
            <person name="Yin X."/>
            <person name="Woodcroft B.J."/>
            <person name="Tyson G.W."/>
            <person name="Hugenholtz P."/>
            <person name="Polz M.F."/>
            <person name="Zhang T."/>
        </authorList>
    </citation>
    <scope>NUCLEOTIDE SEQUENCE</scope>
    <source>
        <strain evidence="2">HKST-UBA01</strain>
    </source>
</reference>
<dbReference type="EMBL" id="JAGQHR010000717">
    <property type="protein sequence ID" value="MCA9729489.1"/>
    <property type="molecule type" value="Genomic_DNA"/>
</dbReference>
<evidence type="ECO:0008006" key="4">
    <source>
        <dbReference type="Google" id="ProtNLM"/>
    </source>
</evidence>
<organism evidence="2 3">
    <name type="scientific">Eiseniibacteriota bacterium</name>
    <dbReference type="NCBI Taxonomy" id="2212470"/>
    <lineage>
        <taxon>Bacteria</taxon>
        <taxon>Candidatus Eiseniibacteriota</taxon>
    </lineage>
</organism>
<proteinExistence type="predicted"/>
<sequence>MSIRPHRVSTVAVGLLASLWLVSGCAENREVLTSATGGEPEFIRDVSSADGPEVGYGGSGSSGGGGTQRAELRVDPAVGGTVVCGRYQLTIPPGALSYETTYRIEYDPRDPELIFDLYPHGAQFHVPVEISVNLSGTTAQDYDDVTLYWFNGDADSWVDVGGVWDSSNARLTCSLSHFSRYGSGRAGW</sequence>
<gene>
    <name evidence="2" type="ORF">KC729_17510</name>
</gene>
<reference evidence="2" key="1">
    <citation type="submission" date="2020-04" db="EMBL/GenBank/DDBJ databases">
        <authorList>
            <person name="Zhang T."/>
        </authorList>
    </citation>
    <scope>NUCLEOTIDE SEQUENCE</scope>
    <source>
        <strain evidence="2">HKST-UBA01</strain>
    </source>
</reference>
<name>A0A956M1R2_UNCEI</name>
<evidence type="ECO:0000313" key="2">
    <source>
        <dbReference type="EMBL" id="MCA9729489.1"/>
    </source>
</evidence>
<evidence type="ECO:0000313" key="3">
    <source>
        <dbReference type="Proteomes" id="UP000697710"/>
    </source>
</evidence>
<dbReference type="AlphaFoldDB" id="A0A956M1R2"/>
<protein>
    <recommendedName>
        <fullName evidence="4">ZU5 domain-containing protein</fullName>
    </recommendedName>
</protein>
<evidence type="ECO:0000256" key="1">
    <source>
        <dbReference type="SAM" id="MobiDB-lite"/>
    </source>
</evidence>
<feature type="region of interest" description="Disordered" evidence="1">
    <location>
        <begin position="41"/>
        <end position="70"/>
    </location>
</feature>
<feature type="compositionally biased region" description="Gly residues" evidence="1">
    <location>
        <begin position="54"/>
        <end position="67"/>
    </location>
</feature>
<dbReference type="PROSITE" id="PS51257">
    <property type="entry name" value="PROKAR_LIPOPROTEIN"/>
    <property type="match status" value="1"/>
</dbReference>